<dbReference type="GO" id="GO:0050650">
    <property type="term" value="P:chondroitin sulfate proteoglycan biosynthetic process"/>
    <property type="evidence" value="ECO:0007669"/>
    <property type="project" value="TreeGrafter"/>
</dbReference>
<name>A0A212ARJ7_9RHOB</name>
<dbReference type="InterPro" id="IPR043538">
    <property type="entry name" value="XYLT"/>
</dbReference>
<keyword evidence="6" id="KW-0479">Metal-binding</keyword>
<keyword evidence="8" id="KW-0735">Signal-anchor</keyword>
<dbReference type="GO" id="GO:0016020">
    <property type="term" value="C:membrane"/>
    <property type="evidence" value="ECO:0007669"/>
    <property type="project" value="InterPro"/>
</dbReference>
<dbReference type="PANTHER" id="PTHR46025">
    <property type="entry name" value="XYLOSYLTRANSFERASE OXT"/>
    <property type="match status" value="1"/>
</dbReference>
<keyword evidence="10" id="KW-0333">Golgi apparatus</keyword>
<evidence type="ECO:0000256" key="10">
    <source>
        <dbReference type="ARBA" id="ARBA00023034"/>
    </source>
</evidence>
<keyword evidence="12" id="KW-1015">Disulfide bond</keyword>
<dbReference type="AlphaFoldDB" id="A0A212ARJ7"/>
<keyword evidence="9" id="KW-1133">Transmembrane helix</keyword>
<dbReference type="GO" id="GO:0030158">
    <property type="term" value="F:protein xylosyltransferase activity"/>
    <property type="evidence" value="ECO:0007669"/>
    <property type="project" value="InterPro"/>
</dbReference>
<evidence type="ECO:0000256" key="1">
    <source>
        <dbReference type="ARBA" id="ARBA00004323"/>
    </source>
</evidence>
<evidence type="ECO:0000256" key="7">
    <source>
        <dbReference type="ARBA" id="ARBA00022824"/>
    </source>
</evidence>
<dbReference type="GO" id="GO:0015012">
    <property type="term" value="P:heparan sulfate proteoglycan biosynthetic process"/>
    <property type="evidence" value="ECO:0007669"/>
    <property type="project" value="TreeGrafter"/>
</dbReference>
<protein>
    <recommendedName>
        <fullName evidence="14">Peptide O-xylosyltransferase</fullName>
    </recommendedName>
</protein>
<dbReference type="InterPro" id="IPR003406">
    <property type="entry name" value="Glyco_trans_14"/>
</dbReference>
<keyword evidence="13" id="KW-0325">Glycoprotein</keyword>
<proteinExistence type="predicted"/>
<dbReference type="Pfam" id="PF02485">
    <property type="entry name" value="Branch"/>
    <property type="match status" value="1"/>
</dbReference>
<dbReference type="EMBL" id="NIPX01000010">
    <property type="protein sequence ID" value="OWJ84093.1"/>
    <property type="molecule type" value="Genomic_DNA"/>
</dbReference>
<evidence type="ECO:0000256" key="14">
    <source>
        <dbReference type="ARBA" id="ARBA00042865"/>
    </source>
</evidence>
<dbReference type="OrthoDB" id="7943907at2"/>
<evidence type="ECO:0000256" key="2">
    <source>
        <dbReference type="ARBA" id="ARBA00004648"/>
    </source>
</evidence>
<sequence length="283" mass="32349">MKIAALIQAHHRPDLMEKLLDRLSGNLWTRYVHIDAKSDIGVFAPLFGKADFLQDRVAVYWGGFSQVEATLRLTEAALANPDVTHLYLMSGQDYPLRSDEEIRQVIAMAARDKGGKGGNFIEIARMPFPDKPMSRIEKRFFRDNPPAVAIWLERAARLLPRRKAEVLLRGIAPHAGWQWWLLERRVAEEILAFHKANPWCSKAFQSTFCSDEVFFQTLFAHLGLEADGPGPTIMRWTPGRYNPDPITAEVYEDMRRDWHLMGRKFSDFHPADSSLDQGSDSQV</sequence>
<gene>
    <name evidence="15" type="ORF">CDV52_09420</name>
</gene>
<dbReference type="Proteomes" id="UP000196640">
    <property type="component" value="Unassembled WGS sequence"/>
</dbReference>
<evidence type="ECO:0000256" key="3">
    <source>
        <dbReference type="ARBA" id="ARBA00022676"/>
    </source>
</evidence>
<keyword evidence="3" id="KW-0328">Glycosyltransferase</keyword>
<evidence type="ECO:0000313" key="16">
    <source>
        <dbReference type="Proteomes" id="UP000196640"/>
    </source>
</evidence>
<evidence type="ECO:0000256" key="4">
    <source>
        <dbReference type="ARBA" id="ARBA00022679"/>
    </source>
</evidence>
<evidence type="ECO:0000256" key="11">
    <source>
        <dbReference type="ARBA" id="ARBA00023136"/>
    </source>
</evidence>
<evidence type="ECO:0000256" key="9">
    <source>
        <dbReference type="ARBA" id="ARBA00022989"/>
    </source>
</evidence>
<organism evidence="15 16">
    <name type="scientific">Haematobacter missouriensis</name>
    <dbReference type="NCBI Taxonomy" id="366616"/>
    <lineage>
        <taxon>Bacteria</taxon>
        <taxon>Pseudomonadati</taxon>
        <taxon>Pseudomonadota</taxon>
        <taxon>Alphaproteobacteria</taxon>
        <taxon>Rhodobacterales</taxon>
        <taxon>Paracoccaceae</taxon>
        <taxon>Haematobacter</taxon>
    </lineage>
</organism>
<comment type="subcellular location">
    <subcellularLocation>
        <location evidence="2">Endoplasmic reticulum membrane</location>
        <topology evidence="2">Single-pass type II membrane protein</topology>
    </subcellularLocation>
    <subcellularLocation>
        <location evidence="1">Golgi apparatus membrane</location>
        <topology evidence="1">Single-pass type II membrane protein</topology>
    </subcellularLocation>
</comment>
<dbReference type="GO" id="GO:0046872">
    <property type="term" value="F:metal ion binding"/>
    <property type="evidence" value="ECO:0007669"/>
    <property type="project" value="UniProtKB-KW"/>
</dbReference>
<keyword evidence="7" id="KW-0256">Endoplasmic reticulum</keyword>
<keyword evidence="4" id="KW-0808">Transferase</keyword>
<accession>A0A212ARJ7</accession>
<evidence type="ECO:0000256" key="12">
    <source>
        <dbReference type="ARBA" id="ARBA00023157"/>
    </source>
</evidence>
<evidence type="ECO:0000313" key="15">
    <source>
        <dbReference type="EMBL" id="OWJ84093.1"/>
    </source>
</evidence>
<evidence type="ECO:0000256" key="6">
    <source>
        <dbReference type="ARBA" id="ARBA00022723"/>
    </source>
</evidence>
<evidence type="ECO:0000256" key="13">
    <source>
        <dbReference type="ARBA" id="ARBA00023180"/>
    </source>
</evidence>
<comment type="caution">
    <text evidence="15">The sequence shown here is derived from an EMBL/GenBank/DDBJ whole genome shotgun (WGS) entry which is preliminary data.</text>
</comment>
<reference evidence="15 16" key="1">
    <citation type="submission" date="2016-11" db="EMBL/GenBank/DDBJ databases">
        <title>Comparison of Traditional DNA-DNA Hybridization with In Silico Genomic Analysis.</title>
        <authorList>
            <person name="Nicholson A.C."/>
            <person name="Sammons S."/>
            <person name="Humrighouse B.W."/>
            <person name="Graziano J."/>
            <person name="Lasker B."/>
            <person name="Whitney A.M."/>
            <person name="Mcquiston J.R."/>
        </authorList>
    </citation>
    <scope>NUCLEOTIDE SEQUENCE [LARGE SCALE GENOMIC DNA]</scope>
    <source>
        <strain evidence="15 16">H2381</strain>
    </source>
</reference>
<keyword evidence="11" id="KW-0472">Membrane</keyword>
<evidence type="ECO:0000256" key="5">
    <source>
        <dbReference type="ARBA" id="ARBA00022692"/>
    </source>
</evidence>
<evidence type="ECO:0000256" key="8">
    <source>
        <dbReference type="ARBA" id="ARBA00022968"/>
    </source>
</evidence>
<keyword evidence="5" id="KW-0812">Transmembrane</keyword>
<dbReference type="PANTHER" id="PTHR46025:SF3">
    <property type="entry name" value="XYLOSYLTRANSFERASE OXT"/>
    <property type="match status" value="1"/>
</dbReference>
<dbReference type="RefSeq" id="WP_088233638.1">
    <property type="nucleotide sequence ID" value="NZ_NIPX01000010.1"/>
</dbReference>